<comment type="caution">
    <text evidence="2">The sequence shown here is derived from an EMBL/GenBank/DDBJ whole genome shotgun (WGS) entry which is preliminary data.</text>
</comment>
<evidence type="ECO:0000313" key="2">
    <source>
        <dbReference type="EMBL" id="KAK0386363.1"/>
    </source>
</evidence>
<keyword evidence="1" id="KW-0469">Meiosis</keyword>
<dbReference type="PANTHER" id="PTHR40375:SF2">
    <property type="entry name" value="SPORULATION-SPECIFIC PROTEIN 22"/>
    <property type="match status" value="1"/>
</dbReference>
<accession>A0AA39GFG2</accession>
<dbReference type="GO" id="GO:0051321">
    <property type="term" value="P:meiotic cell cycle"/>
    <property type="evidence" value="ECO:0007669"/>
    <property type="project" value="UniProtKB-KW"/>
</dbReference>
<evidence type="ECO:0000313" key="3">
    <source>
        <dbReference type="Proteomes" id="UP001175261"/>
    </source>
</evidence>
<dbReference type="InterPro" id="IPR039057">
    <property type="entry name" value="Spo22/ZIP4"/>
</dbReference>
<protein>
    <recommendedName>
        <fullName evidence="4">Protein ZIP4 homolog</fullName>
    </recommendedName>
</protein>
<dbReference type="Proteomes" id="UP001175261">
    <property type="component" value="Unassembled WGS sequence"/>
</dbReference>
<dbReference type="EMBL" id="JAPDFR010000005">
    <property type="protein sequence ID" value="KAK0386363.1"/>
    <property type="molecule type" value="Genomic_DNA"/>
</dbReference>
<proteinExistence type="predicted"/>
<reference evidence="2" key="1">
    <citation type="submission" date="2022-10" db="EMBL/GenBank/DDBJ databases">
        <title>Determination and structural analysis of whole genome sequence of Sarocladium strictum F4-1.</title>
        <authorList>
            <person name="Hu L."/>
            <person name="Jiang Y."/>
        </authorList>
    </citation>
    <scope>NUCLEOTIDE SEQUENCE</scope>
    <source>
        <strain evidence="2">F4-1</strain>
    </source>
</reference>
<dbReference type="InterPro" id="IPR013940">
    <property type="entry name" value="Spo22/ZIP4/TEX11"/>
</dbReference>
<dbReference type="GO" id="GO:0090173">
    <property type="term" value="P:regulation of synaptonemal complex assembly"/>
    <property type="evidence" value="ECO:0007669"/>
    <property type="project" value="InterPro"/>
</dbReference>
<sequence length="859" mass="96683">MLKGLEQQARDVWNLCLRLSRAEEGNEGDSRRAELILRVRVLAFHMLVFARDHPTRELLDERANTRYLLNLALTTARYCAQADHIERGKVILQYADDFVHRLKSPDAGECAQRETAKLEMQYLTMRTALTWKEGKVDVADSEFEKIAGLLKDCNTTEIEAVSDILQRIGAAYAVKKDVAMAVKWLKRSEETVSLCGTGDLSPCGLEVKLAICQTLLQTYHGQGTTESLKEAEIIIANIEAQLGDKPVILHWRFELLQHLPSEEFDIQAYACIFRRMIQAFDTSSENLAFLLYHIKKLGERANTLGCSLLDELLLQKVLPTKKREQISKILLHRIWLSLEDEFESSVNEVIGVLDSTYDVSRETFEPAAAGAAHSCGVALHQTFSQGGEDNAVKFGRKRIQCAISLNNIEKARQAFADMPQRGQSNALTSYLMFRLAIMSWDHDLGRQCVENISSLGEQGHGTDILYACIKEAQHAGDKVCTLAAMIAVSNTKRTSVSITGNCIALLRCIIRLIIMIQEGHLEDAPASPTQDPCVEELCNTFENAASFAKACPKDEDGNMLFTVDELDWFRKNSYNLAVTKSQIWPVPQLVRILLTCLTFAERYPSDIPLSDKSEISLMSWRCHFIVAVALVSMARTQNNVEEQLQRYVEMRHHIAAFDASLQTEIATQDEAVVGDLIKKAAALFIFDFEGAVALRSWDELDHIVRKARTCREENVFKAMGDCLLRSQAPGRVMFRTMGLIINEIFELEQFDSEKLAKYIRCVFQATRPLDNSMALQLLDQAIEVAEEGKQNHRPFPHAELEWLVASTFNHAVDLYTKGESKGVCHSWALKAIELSRFADDGGCLEGLLQERLAKFSFVE</sequence>
<dbReference type="Pfam" id="PF08631">
    <property type="entry name" value="SPO22"/>
    <property type="match status" value="1"/>
</dbReference>
<dbReference type="PANTHER" id="PTHR40375">
    <property type="entry name" value="SPORULATION-SPECIFIC PROTEIN 22"/>
    <property type="match status" value="1"/>
</dbReference>
<gene>
    <name evidence="2" type="ORF">NLU13_6200</name>
</gene>
<dbReference type="AlphaFoldDB" id="A0AA39GFG2"/>
<name>A0AA39GFG2_SARSR</name>
<evidence type="ECO:0008006" key="4">
    <source>
        <dbReference type="Google" id="ProtNLM"/>
    </source>
</evidence>
<organism evidence="2 3">
    <name type="scientific">Sarocladium strictum</name>
    <name type="common">Black bundle disease fungus</name>
    <name type="synonym">Acremonium strictum</name>
    <dbReference type="NCBI Taxonomy" id="5046"/>
    <lineage>
        <taxon>Eukaryota</taxon>
        <taxon>Fungi</taxon>
        <taxon>Dikarya</taxon>
        <taxon>Ascomycota</taxon>
        <taxon>Pezizomycotina</taxon>
        <taxon>Sordariomycetes</taxon>
        <taxon>Hypocreomycetidae</taxon>
        <taxon>Hypocreales</taxon>
        <taxon>Sarocladiaceae</taxon>
        <taxon>Sarocladium</taxon>
    </lineage>
</organism>
<evidence type="ECO:0000256" key="1">
    <source>
        <dbReference type="ARBA" id="ARBA00023254"/>
    </source>
</evidence>
<keyword evidence="3" id="KW-1185">Reference proteome</keyword>